<comment type="function">
    <text evidence="2">Antitoxin component of a type II toxin-antitoxin (TA) system.</text>
</comment>
<comment type="caution">
    <text evidence="3">The sequence shown here is derived from an EMBL/GenBank/DDBJ whole genome shotgun (WGS) entry which is preliminary data.</text>
</comment>
<evidence type="ECO:0000256" key="2">
    <source>
        <dbReference type="RuleBase" id="RU362080"/>
    </source>
</evidence>
<name>A0A7X6MG50_9ACTN</name>
<protein>
    <recommendedName>
        <fullName evidence="2">Antitoxin</fullName>
    </recommendedName>
</protein>
<dbReference type="InterPro" id="IPR006442">
    <property type="entry name" value="Antitoxin_Phd/YefM"/>
</dbReference>
<dbReference type="InterPro" id="IPR036165">
    <property type="entry name" value="YefM-like_sf"/>
</dbReference>
<reference evidence="3 4" key="1">
    <citation type="submission" date="2020-04" db="EMBL/GenBank/DDBJ databases">
        <title>MicrobeNet Type strains.</title>
        <authorList>
            <person name="Nicholson A.C."/>
        </authorList>
    </citation>
    <scope>NUCLEOTIDE SEQUENCE [LARGE SCALE GENOMIC DNA]</scope>
    <source>
        <strain evidence="3 4">ATCC 23612</strain>
    </source>
</reference>
<keyword evidence="4" id="KW-1185">Reference proteome</keyword>
<dbReference type="EMBL" id="JAAXPG010000026">
    <property type="protein sequence ID" value="NKZ00648.1"/>
    <property type="molecule type" value="Genomic_DNA"/>
</dbReference>
<proteinExistence type="inferred from homology"/>
<organism evidence="3 4">
    <name type="scientific">Nocardiopsis alborubida</name>
    <dbReference type="NCBI Taxonomy" id="146802"/>
    <lineage>
        <taxon>Bacteria</taxon>
        <taxon>Bacillati</taxon>
        <taxon>Actinomycetota</taxon>
        <taxon>Actinomycetes</taxon>
        <taxon>Streptosporangiales</taxon>
        <taxon>Nocardiopsidaceae</taxon>
        <taxon>Nocardiopsis</taxon>
    </lineage>
</organism>
<dbReference type="Gene3D" id="3.40.1620.10">
    <property type="entry name" value="YefM-like domain"/>
    <property type="match status" value="1"/>
</dbReference>
<accession>A0A7X6MG50</accession>
<dbReference type="SUPFAM" id="SSF143120">
    <property type="entry name" value="YefM-like"/>
    <property type="match status" value="1"/>
</dbReference>
<dbReference type="Proteomes" id="UP000553209">
    <property type="component" value="Unassembled WGS sequence"/>
</dbReference>
<evidence type="ECO:0000256" key="1">
    <source>
        <dbReference type="ARBA" id="ARBA00009981"/>
    </source>
</evidence>
<evidence type="ECO:0000313" key="4">
    <source>
        <dbReference type="Proteomes" id="UP000553209"/>
    </source>
</evidence>
<gene>
    <name evidence="3" type="ORF">HGB44_23710</name>
</gene>
<dbReference type="Pfam" id="PF02604">
    <property type="entry name" value="PhdYeFM_antitox"/>
    <property type="match status" value="1"/>
</dbReference>
<dbReference type="NCBIfam" id="TIGR01552">
    <property type="entry name" value="phd_fam"/>
    <property type="match status" value="1"/>
</dbReference>
<dbReference type="RefSeq" id="WP_061081527.1">
    <property type="nucleotide sequence ID" value="NZ_JAAXPG010000026.1"/>
</dbReference>
<sequence length="85" mass="9593">MRTITATEAARKFSELLDAIESGERVTITRGKRPVVVMTPAPRYTGADLRAALEKIEPLDDDFERDVLSARSFVDDEVRNPWDDV</sequence>
<comment type="similarity">
    <text evidence="1 2">Belongs to the phD/YefM antitoxin family.</text>
</comment>
<evidence type="ECO:0000313" key="3">
    <source>
        <dbReference type="EMBL" id="NKZ00648.1"/>
    </source>
</evidence>
<dbReference type="AlphaFoldDB" id="A0A7X6MG50"/>